<accession>A0A1Q5UFA7</accession>
<protein>
    <submittedName>
        <fullName evidence="6">Apoptosis-inducing factor 2</fullName>
    </submittedName>
</protein>
<dbReference type="Pfam" id="PF07992">
    <property type="entry name" value="Pyr_redox_2"/>
    <property type="match status" value="1"/>
</dbReference>
<dbReference type="GO" id="GO:0004174">
    <property type="term" value="F:electron-transferring-flavoprotein dehydrogenase activity"/>
    <property type="evidence" value="ECO:0007669"/>
    <property type="project" value="TreeGrafter"/>
</dbReference>
<evidence type="ECO:0000259" key="5">
    <source>
        <dbReference type="Pfam" id="PF07992"/>
    </source>
</evidence>
<keyword evidence="2" id="KW-0285">Flavoprotein</keyword>
<sequence length="455" mass="49665">MSRPSYLCRLSQHYPISRFCASHLPGWENQGELVFVTSRECRDITPEEASEYILGYTIGNDLSCRFFQLPEQSGGRFFYAMDLDKFAPIGSVLVSPTIFAKETASTSLVTRINGEVKQNTVIEKDMIFFPDEILSWMSQNAFRQYSSQSFKFVKGKVTSLSVEEKTVLVDGQGLFSFDYLVIASGSTTESSITSGSTPIPFKASNSDDMRSRIKAAQELISTSSSIVIGGGGPIAVELAGELAEAAMEVEKPVSITIVSATERVLPMLKISGSEAAMKLLKNKNVVVRSSRKVIKTTPPVKGLGSWEIFLDNEEKLEADLYISATGAIPNNNFVPQEFLDEKGWVKVDQELRIRGKEGQAPLPIFAAGDITNNSMRLSFKAQEQAAVVAANIIADISGRTTRRSYDQGQCILMMVPVGSTGGTGQVFGLTPWSVMVRLIKGRDYFISKAASAVTA</sequence>
<reference evidence="6 7" key="1">
    <citation type="submission" date="2016-10" db="EMBL/GenBank/DDBJ databases">
        <title>Genome sequence of the ascomycete fungus Penicillium subrubescens.</title>
        <authorList>
            <person name="De Vries R.P."/>
            <person name="Peng M."/>
            <person name="Dilokpimol A."/>
            <person name="Hilden K."/>
            <person name="Makela M.R."/>
            <person name="Grigoriev I."/>
            <person name="Riley R."/>
            <person name="Granchi Z."/>
        </authorList>
    </citation>
    <scope>NUCLEOTIDE SEQUENCE [LARGE SCALE GENOMIC DNA]</scope>
    <source>
        <strain evidence="6 7">CBS 132785</strain>
    </source>
</reference>
<proteinExistence type="inferred from homology"/>
<dbReference type="InterPro" id="IPR036663">
    <property type="entry name" value="Fumarylacetoacetase_C_sf"/>
</dbReference>
<dbReference type="SUPFAM" id="SSF56529">
    <property type="entry name" value="FAH"/>
    <property type="match status" value="1"/>
</dbReference>
<keyword evidence="7" id="KW-1185">Reference proteome</keyword>
<comment type="similarity">
    <text evidence="1">Belongs to the FAD-dependent oxidoreductase family.</text>
</comment>
<evidence type="ECO:0000256" key="1">
    <source>
        <dbReference type="ARBA" id="ARBA00006442"/>
    </source>
</evidence>
<feature type="domain" description="FAD/NAD(P)-binding" evidence="5">
    <location>
        <begin position="135"/>
        <end position="385"/>
    </location>
</feature>
<name>A0A1Q5UFA7_9EURO</name>
<dbReference type="PRINTS" id="PR00411">
    <property type="entry name" value="PNDRDTASEI"/>
</dbReference>
<gene>
    <name evidence="6" type="ORF">PENSUB_3341</name>
</gene>
<evidence type="ECO:0000313" key="7">
    <source>
        <dbReference type="Proteomes" id="UP000186955"/>
    </source>
</evidence>
<dbReference type="GO" id="GO:0005737">
    <property type="term" value="C:cytoplasm"/>
    <property type="evidence" value="ECO:0007669"/>
    <property type="project" value="TreeGrafter"/>
</dbReference>
<dbReference type="SUPFAM" id="SSF51905">
    <property type="entry name" value="FAD/NAD(P)-binding domain"/>
    <property type="match status" value="1"/>
</dbReference>
<evidence type="ECO:0000313" key="6">
    <source>
        <dbReference type="EMBL" id="OKP11149.1"/>
    </source>
</evidence>
<dbReference type="GO" id="GO:0050660">
    <property type="term" value="F:flavin adenine dinucleotide binding"/>
    <property type="evidence" value="ECO:0007669"/>
    <property type="project" value="TreeGrafter"/>
</dbReference>
<dbReference type="InterPro" id="IPR023753">
    <property type="entry name" value="FAD/NAD-binding_dom"/>
</dbReference>
<keyword evidence="4" id="KW-0560">Oxidoreductase</keyword>
<keyword evidence="3" id="KW-0274">FAD</keyword>
<organism evidence="6 7">
    <name type="scientific">Penicillium subrubescens</name>
    <dbReference type="NCBI Taxonomy" id="1316194"/>
    <lineage>
        <taxon>Eukaryota</taxon>
        <taxon>Fungi</taxon>
        <taxon>Dikarya</taxon>
        <taxon>Ascomycota</taxon>
        <taxon>Pezizomycotina</taxon>
        <taxon>Eurotiomycetes</taxon>
        <taxon>Eurotiomycetidae</taxon>
        <taxon>Eurotiales</taxon>
        <taxon>Aspergillaceae</taxon>
        <taxon>Penicillium</taxon>
    </lineage>
</organism>
<evidence type="ECO:0000256" key="2">
    <source>
        <dbReference type="ARBA" id="ARBA00022630"/>
    </source>
</evidence>
<dbReference type="PANTHER" id="PTHR43735">
    <property type="entry name" value="APOPTOSIS-INDUCING FACTOR 1"/>
    <property type="match status" value="1"/>
</dbReference>
<dbReference type="PRINTS" id="PR00368">
    <property type="entry name" value="FADPNR"/>
</dbReference>
<dbReference type="EMBL" id="MNBE01000296">
    <property type="protein sequence ID" value="OKP11149.1"/>
    <property type="molecule type" value="Genomic_DNA"/>
</dbReference>
<comment type="caution">
    <text evidence="6">The sequence shown here is derived from an EMBL/GenBank/DDBJ whole genome shotgun (WGS) entry which is preliminary data.</text>
</comment>
<dbReference type="Gene3D" id="3.90.850.10">
    <property type="entry name" value="Fumarylacetoacetase-like, C-terminal domain"/>
    <property type="match status" value="1"/>
</dbReference>
<dbReference type="InterPro" id="IPR036188">
    <property type="entry name" value="FAD/NAD-bd_sf"/>
</dbReference>
<dbReference type="Gene3D" id="3.50.50.100">
    <property type="match status" value="1"/>
</dbReference>
<dbReference type="AlphaFoldDB" id="A0A1Q5UFA7"/>
<evidence type="ECO:0000256" key="3">
    <source>
        <dbReference type="ARBA" id="ARBA00022827"/>
    </source>
</evidence>
<dbReference type="Proteomes" id="UP000186955">
    <property type="component" value="Unassembled WGS sequence"/>
</dbReference>
<evidence type="ECO:0000256" key="4">
    <source>
        <dbReference type="ARBA" id="ARBA00023002"/>
    </source>
</evidence>
<dbReference type="PANTHER" id="PTHR43735:SF3">
    <property type="entry name" value="FERROPTOSIS SUPPRESSOR PROTEIN 1"/>
    <property type="match status" value="1"/>
</dbReference>
<dbReference type="STRING" id="1316194.A0A1Q5UFA7"/>